<protein>
    <submittedName>
        <fullName evidence="1">Reverse transcriptase domain-containing protein</fullName>
    </submittedName>
</protein>
<proteinExistence type="predicted"/>
<dbReference type="Proteomes" id="UP001151760">
    <property type="component" value="Unassembled WGS sequence"/>
</dbReference>
<name>A0ABQ5J0J4_9ASTR</name>
<dbReference type="EMBL" id="BQNB010021327">
    <property type="protein sequence ID" value="GJU05222.1"/>
    <property type="molecule type" value="Genomic_DNA"/>
</dbReference>
<dbReference type="GO" id="GO:0003964">
    <property type="term" value="F:RNA-directed DNA polymerase activity"/>
    <property type="evidence" value="ECO:0007669"/>
    <property type="project" value="UniProtKB-KW"/>
</dbReference>
<dbReference type="InterPro" id="IPR012337">
    <property type="entry name" value="RNaseH-like_sf"/>
</dbReference>
<accession>A0ABQ5J0J4</accession>
<keyword evidence="1" id="KW-0808">Transferase</keyword>
<dbReference type="InterPro" id="IPR036397">
    <property type="entry name" value="RNaseH_sf"/>
</dbReference>
<organism evidence="1 2">
    <name type="scientific">Tanacetum coccineum</name>
    <dbReference type="NCBI Taxonomy" id="301880"/>
    <lineage>
        <taxon>Eukaryota</taxon>
        <taxon>Viridiplantae</taxon>
        <taxon>Streptophyta</taxon>
        <taxon>Embryophyta</taxon>
        <taxon>Tracheophyta</taxon>
        <taxon>Spermatophyta</taxon>
        <taxon>Magnoliopsida</taxon>
        <taxon>eudicotyledons</taxon>
        <taxon>Gunneridae</taxon>
        <taxon>Pentapetalae</taxon>
        <taxon>asterids</taxon>
        <taxon>campanulids</taxon>
        <taxon>Asterales</taxon>
        <taxon>Asteraceae</taxon>
        <taxon>Asteroideae</taxon>
        <taxon>Anthemideae</taxon>
        <taxon>Anthemidinae</taxon>
        <taxon>Tanacetum</taxon>
    </lineage>
</organism>
<evidence type="ECO:0000313" key="1">
    <source>
        <dbReference type="EMBL" id="GJU05222.1"/>
    </source>
</evidence>
<reference evidence="1" key="1">
    <citation type="journal article" date="2022" name="Int. J. Mol. Sci.">
        <title>Draft Genome of Tanacetum Coccineum: Genomic Comparison of Closely Related Tanacetum-Family Plants.</title>
        <authorList>
            <person name="Yamashiro T."/>
            <person name="Shiraishi A."/>
            <person name="Nakayama K."/>
            <person name="Satake H."/>
        </authorList>
    </citation>
    <scope>NUCLEOTIDE SEQUENCE</scope>
</reference>
<dbReference type="PANTHER" id="PTHR48475">
    <property type="entry name" value="RIBONUCLEASE H"/>
    <property type="match status" value="1"/>
</dbReference>
<reference evidence="1" key="2">
    <citation type="submission" date="2022-01" db="EMBL/GenBank/DDBJ databases">
        <authorList>
            <person name="Yamashiro T."/>
            <person name="Shiraishi A."/>
            <person name="Satake H."/>
            <person name="Nakayama K."/>
        </authorList>
    </citation>
    <scope>NUCLEOTIDE SEQUENCE</scope>
</reference>
<keyword evidence="1" id="KW-0695">RNA-directed DNA polymerase</keyword>
<gene>
    <name evidence="1" type="ORF">Tco_1121652</name>
</gene>
<keyword evidence="1" id="KW-0548">Nucleotidyltransferase</keyword>
<dbReference type="SUPFAM" id="SSF53098">
    <property type="entry name" value="Ribonuclease H-like"/>
    <property type="match status" value="2"/>
</dbReference>
<dbReference type="PANTHER" id="PTHR48475:SF1">
    <property type="entry name" value="RNASE H TYPE-1 DOMAIN-CONTAINING PROTEIN"/>
    <property type="match status" value="1"/>
</dbReference>
<keyword evidence="2" id="KW-1185">Reference proteome</keyword>
<comment type="caution">
    <text evidence="1">The sequence shown here is derived from an EMBL/GenBank/DDBJ whole genome shotgun (WGS) entry which is preliminary data.</text>
</comment>
<sequence length="364" mass="41758">MAKWTVELGEHDISYRPRISIRGQILAYFITKKLEEGSPTMETVVVEEVSEPWILFTDGSSCLEGSRARLILTSPDGTKFTYALRFEFEASNNDAEYEALVAGLQIVEQIGVKNLPAKVQVEVLKDKSINEKEILAMVEEEGHTWMIPLFDYLTEGTLPMEPKKARGIKIKSRQYVVIGYVLYRISFLEPWLRCIIPLQAYYVVREIHEGSYNMHSGLRSLVAKGIRFAFVKYPQTNGLVERANQSLGEGIKARLDQGSRDWVEEVPHVLWAHRTMIKTGNKDTPFSLNYGMKAVIPVEIRMPSLRCAEVDQVQNDEALLFNLDMLEEKRERAAIREAKSKAKMERYYITKDRKTTFKAGDFVY</sequence>
<evidence type="ECO:0000313" key="2">
    <source>
        <dbReference type="Proteomes" id="UP001151760"/>
    </source>
</evidence>
<dbReference type="Gene3D" id="3.30.420.10">
    <property type="entry name" value="Ribonuclease H-like superfamily/Ribonuclease H"/>
    <property type="match status" value="2"/>
</dbReference>